<dbReference type="AlphaFoldDB" id="A0AA43QT07"/>
<evidence type="ECO:0000256" key="1">
    <source>
        <dbReference type="SAM" id="MobiDB-lite"/>
    </source>
</evidence>
<proteinExistence type="predicted"/>
<evidence type="ECO:0000313" key="2">
    <source>
        <dbReference type="EMBL" id="MDI1492025.1"/>
    </source>
</evidence>
<protein>
    <submittedName>
        <fullName evidence="2">Uncharacterized protein</fullName>
    </submittedName>
</protein>
<feature type="compositionally biased region" description="Low complexity" evidence="1">
    <location>
        <begin position="18"/>
        <end position="35"/>
    </location>
</feature>
<reference evidence="2" key="1">
    <citation type="journal article" date="2023" name="Genome Biol. Evol.">
        <title>First Whole Genome Sequence and Flow Cytometry Genome Size Data for the Lichen-Forming Fungus Ramalina farinacea (Ascomycota).</title>
        <authorList>
            <person name="Llewellyn T."/>
            <person name="Mian S."/>
            <person name="Hill R."/>
            <person name="Leitch I.J."/>
            <person name="Gaya E."/>
        </authorList>
    </citation>
    <scope>NUCLEOTIDE SEQUENCE</scope>
    <source>
        <strain evidence="2">LIQ254RAFAR</strain>
    </source>
</reference>
<evidence type="ECO:0000313" key="3">
    <source>
        <dbReference type="Proteomes" id="UP001161017"/>
    </source>
</evidence>
<keyword evidence="3" id="KW-1185">Reference proteome</keyword>
<dbReference type="Proteomes" id="UP001161017">
    <property type="component" value="Unassembled WGS sequence"/>
</dbReference>
<organism evidence="2 3">
    <name type="scientific">Ramalina farinacea</name>
    <dbReference type="NCBI Taxonomy" id="258253"/>
    <lineage>
        <taxon>Eukaryota</taxon>
        <taxon>Fungi</taxon>
        <taxon>Dikarya</taxon>
        <taxon>Ascomycota</taxon>
        <taxon>Pezizomycotina</taxon>
        <taxon>Lecanoromycetes</taxon>
        <taxon>OSLEUM clade</taxon>
        <taxon>Lecanoromycetidae</taxon>
        <taxon>Lecanorales</taxon>
        <taxon>Lecanorineae</taxon>
        <taxon>Ramalinaceae</taxon>
        <taxon>Ramalina</taxon>
    </lineage>
</organism>
<gene>
    <name evidence="2" type="ORF">OHK93_003236</name>
</gene>
<dbReference type="EMBL" id="JAPUFD010000016">
    <property type="protein sequence ID" value="MDI1492025.1"/>
    <property type="molecule type" value="Genomic_DNA"/>
</dbReference>
<comment type="caution">
    <text evidence="2">The sequence shown here is derived from an EMBL/GenBank/DDBJ whole genome shotgun (WGS) entry which is preliminary data.</text>
</comment>
<accession>A0AA43QT07</accession>
<sequence length="275" mass="30280">MMWKSKLRLHDNSKQAVSEPPLSSSSSTATLTPSSPLPIVRPVMERGIAWKMEAPGHIMYLSELRKPTPKDSEEKLMAGLSIDDGTTVADVREDLVSKLMPSPADEIAIKPWLCLTTAVGNMLECLVQWDHDRAIARQIWPGSPPALSSLPTEQNITKDEAAEVVERFRTAMCMLPGGSGDAAVQYTYIKPTMCRTTTTKYHCPDCKKLLPSSDQELTVCHVVEEHVGSTADDRFVSCQEYGQTVSSHTKRESGVRRCGRCMRQGKGGEEGMKIG</sequence>
<feature type="region of interest" description="Disordered" evidence="1">
    <location>
        <begin position="1"/>
        <end position="35"/>
    </location>
</feature>
<name>A0AA43QT07_9LECA</name>